<reference evidence="13 14" key="2">
    <citation type="journal article" date="2014" name="BMC Genomics">
        <title>An improved genome of the model marine alga Ostreococcus tauri unfolds by assessing Illumina de novo assemblies.</title>
        <authorList>
            <person name="Blanc-Mathieu R."/>
            <person name="Verhelst B."/>
            <person name="Derelle E."/>
            <person name="Rombauts S."/>
            <person name="Bouget F.Y."/>
            <person name="Carre I."/>
            <person name="Chateau A."/>
            <person name="Eyre-Walker A."/>
            <person name="Grimsley N."/>
            <person name="Moreau H."/>
            <person name="Piegu B."/>
            <person name="Rivals E."/>
            <person name="Schackwitz W."/>
            <person name="Van de Peer Y."/>
            <person name="Piganeau G."/>
        </authorList>
    </citation>
    <scope>NUCLEOTIDE SEQUENCE [LARGE SCALE GENOMIC DNA]</scope>
    <source>
        <strain evidence="14">OTTH 0595 / CCAP 157/2 / RCC745</strain>
    </source>
</reference>
<evidence type="ECO:0000256" key="7">
    <source>
        <dbReference type="ARBA" id="ARBA00022792"/>
    </source>
</evidence>
<comment type="caution">
    <text evidence="13">The sequence shown here is derived from an EMBL/GenBank/DDBJ whole genome shotgun (WGS) entry which is preliminary data.</text>
</comment>
<comment type="similarity">
    <text evidence="2">Belongs to the mitochondrial carrier (TC 2.A.29) family.</text>
</comment>
<dbReference type="RefSeq" id="XP_003080844.1">
    <property type="nucleotide sequence ID" value="XM_003080796.1"/>
</dbReference>
<accession>Q013B8</accession>
<keyword evidence="9" id="KW-1133">Transmembrane helix</keyword>
<keyword evidence="8" id="KW-0106">Calcium</keyword>
<dbReference type="GO" id="GO:0005743">
    <property type="term" value="C:mitochondrial inner membrane"/>
    <property type="evidence" value="ECO:0007669"/>
    <property type="project" value="UniProtKB-SubCell"/>
</dbReference>
<feature type="repeat" description="Solcar" evidence="12">
    <location>
        <begin position="367"/>
        <end position="454"/>
    </location>
</feature>
<dbReference type="AlphaFoldDB" id="Q013B8"/>
<evidence type="ECO:0000256" key="10">
    <source>
        <dbReference type="ARBA" id="ARBA00023128"/>
    </source>
</evidence>
<feature type="repeat" description="Solcar" evidence="12">
    <location>
        <begin position="582"/>
        <end position="666"/>
    </location>
</feature>
<dbReference type="EMBL" id="CAID01000008">
    <property type="protein sequence ID" value="CAL55012.1"/>
    <property type="molecule type" value="Genomic_DNA"/>
</dbReference>
<dbReference type="InterPro" id="IPR018108">
    <property type="entry name" value="MCP_transmembrane"/>
</dbReference>
<evidence type="ECO:0000256" key="2">
    <source>
        <dbReference type="ARBA" id="ARBA00006375"/>
    </source>
</evidence>
<keyword evidence="5" id="KW-0479">Metal-binding</keyword>
<dbReference type="PRINTS" id="PR00926">
    <property type="entry name" value="MITOCARRIER"/>
</dbReference>
<feature type="repeat" description="Solcar" evidence="12">
    <location>
        <begin position="136"/>
        <end position="228"/>
    </location>
</feature>
<evidence type="ECO:0000256" key="1">
    <source>
        <dbReference type="ARBA" id="ARBA00004448"/>
    </source>
</evidence>
<comment type="subcellular location">
    <subcellularLocation>
        <location evidence="1">Mitochondrion inner membrane</location>
        <topology evidence="1">Multi-pass membrane protein</topology>
    </subcellularLocation>
</comment>
<dbReference type="GO" id="GO:0055085">
    <property type="term" value="P:transmembrane transport"/>
    <property type="evidence" value="ECO:0007669"/>
    <property type="project" value="InterPro"/>
</dbReference>
<feature type="repeat" description="Solcar" evidence="12">
    <location>
        <begin position="478"/>
        <end position="562"/>
    </location>
</feature>
<keyword evidence="3" id="KW-0813">Transport</keyword>
<dbReference type="OrthoDB" id="270584at2759"/>
<keyword evidence="6" id="KW-0677">Repeat</keyword>
<gene>
    <name evidence="13" type="ORF">OT_ostta08g02780</name>
</gene>
<dbReference type="PROSITE" id="PS50920">
    <property type="entry name" value="SOLCAR"/>
    <property type="match status" value="6"/>
</dbReference>
<dbReference type="FunFam" id="1.50.40.10:FF:000016">
    <property type="entry name" value="Solute carrier family 25 member 23"/>
    <property type="match status" value="1"/>
</dbReference>
<organism evidence="13 14">
    <name type="scientific">Ostreococcus tauri</name>
    <name type="common">Marine green alga</name>
    <dbReference type="NCBI Taxonomy" id="70448"/>
    <lineage>
        <taxon>Eukaryota</taxon>
        <taxon>Viridiplantae</taxon>
        <taxon>Chlorophyta</taxon>
        <taxon>Mamiellophyceae</taxon>
        <taxon>Mamiellales</taxon>
        <taxon>Bathycoccaceae</taxon>
        <taxon>Ostreococcus</taxon>
    </lineage>
</organism>
<evidence type="ECO:0000256" key="8">
    <source>
        <dbReference type="ARBA" id="ARBA00022837"/>
    </source>
</evidence>
<dbReference type="SUPFAM" id="SSF103506">
    <property type="entry name" value="Mitochondrial carrier"/>
    <property type="match status" value="2"/>
</dbReference>
<dbReference type="Gene3D" id="1.50.40.10">
    <property type="entry name" value="Mitochondrial carrier domain"/>
    <property type="match status" value="2"/>
</dbReference>
<dbReference type="STRING" id="70448.Q013B8"/>
<keyword evidence="4 12" id="KW-0812">Transmembrane</keyword>
<keyword evidence="14" id="KW-1185">Reference proteome</keyword>
<dbReference type="GeneID" id="9831424"/>
<evidence type="ECO:0000313" key="13">
    <source>
        <dbReference type="EMBL" id="CAL55012.1"/>
    </source>
</evidence>
<reference evidence="14" key="1">
    <citation type="journal article" date="2006" name="Proc. Natl. Acad. Sci. U.S.A.">
        <title>Genome analysis of the smallest free-living eukaryote Ostreococcus tauri unveils many unique features.</title>
        <authorList>
            <person name="Derelle E."/>
            <person name="Ferraz C."/>
            <person name="Rombauts S."/>
            <person name="Rouze P."/>
            <person name="Worden A.Z."/>
            <person name="Robbens S."/>
            <person name="Partensky F."/>
            <person name="Degroeve S."/>
            <person name="Echeynie S."/>
            <person name="Cooke R."/>
            <person name="Saeys Y."/>
            <person name="Wuyts J."/>
            <person name="Jabbari K."/>
            <person name="Bowler C."/>
            <person name="Panaud O."/>
            <person name="Piegu B."/>
            <person name="Ball S.G."/>
            <person name="Ral J.-P."/>
            <person name="Bouget F.-Y."/>
            <person name="Piganeau G."/>
            <person name="De Baets B."/>
            <person name="Picard A."/>
            <person name="Delseny M."/>
            <person name="Demaille J."/>
            <person name="Van de Peer Y."/>
            <person name="Moreau H."/>
        </authorList>
    </citation>
    <scope>NUCLEOTIDE SEQUENCE [LARGE SCALE GENOMIC DNA]</scope>
    <source>
        <strain evidence="14">OTTH 0595 / CCAP 157/2 / RCC745</strain>
    </source>
</reference>
<dbReference type="Proteomes" id="UP000009170">
    <property type="component" value="Unassembled WGS sequence"/>
</dbReference>
<dbReference type="PANTHER" id="PTHR24089">
    <property type="entry name" value="SOLUTE CARRIER FAMILY 25"/>
    <property type="match status" value="1"/>
</dbReference>
<evidence type="ECO:0000256" key="12">
    <source>
        <dbReference type="PROSITE-ProRule" id="PRU00282"/>
    </source>
</evidence>
<evidence type="ECO:0000256" key="11">
    <source>
        <dbReference type="ARBA" id="ARBA00023136"/>
    </source>
</evidence>
<evidence type="ECO:0000256" key="3">
    <source>
        <dbReference type="ARBA" id="ARBA00022448"/>
    </source>
</evidence>
<sequence>MSLEPDAEPATEERARRERLVTLERALAGALAGGISRVFTAPIDRVKLLFQVDARASGFTLARGARAARAIVRDEGALALWRGCHAAVLRILPYSATTFGTYNAYNAALARAFDVAPDNDAAKKHRGEDERTPPVGDVRTRFVAGALAGATATVLTYPLDLLHARLAAHSTTRPAPNISGMFGSAGYLYDVATKSGARSLYNGLTPTLMGIVPYGGISFATFETLKSMYVNHATKGMNVVTEDEFEMPVHLKLVAGGFAGIAAQTLTYPLHVVRRRMQVHISAGASAPLYPSIFAGLRQIYVNEGVKNGLFKGVTLTWVKGPFAAALGFTANDVLFQRVGPMFRHALLDKDPPGTHVPVIWHERKAITALETLFSGAIAGAVAKTVVAPADRVKIIYQVDSKKDFSFNSALRTARQIIQTEGISALWRGNGVQMARVMPYAGVSFLAFPKYDAYVDKVMHGQIPKLFGIRLGEHEDEARIFSRFCAGAAAGATATTMTYPLDMLRARFAASATAAKAPLVDVAALVRQRGIVALYSGLSPTLIGIVPYGGISFATFETLKSMHMKSELTRAESLGEAPSSSLPVTVRLFYGGMAGLLAQSITYPLDVVRRRVQVLGKTGASTREALIEIARKEGVRGLYKGLTMNWAKGPLAVAVSFATNDYIKSRFSEWHDAENA</sequence>
<evidence type="ECO:0000256" key="4">
    <source>
        <dbReference type="ARBA" id="ARBA00022692"/>
    </source>
</evidence>
<evidence type="ECO:0000256" key="5">
    <source>
        <dbReference type="ARBA" id="ARBA00022723"/>
    </source>
</evidence>
<dbReference type="OMA" id="SFACFET"/>
<dbReference type="InterPro" id="IPR002067">
    <property type="entry name" value="MCP"/>
</dbReference>
<evidence type="ECO:0000256" key="9">
    <source>
        <dbReference type="ARBA" id="ARBA00022989"/>
    </source>
</evidence>
<dbReference type="InterPro" id="IPR023395">
    <property type="entry name" value="MCP_dom_sf"/>
</dbReference>
<evidence type="ECO:0000313" key="14">
    <source>
        <dbReference type="Proteomes" id="UP000009170"/>
    </source>
</evidence>
<protein>
    <submittedName>
        <fullName evidence="13">Mitochondrial substrate/solute carrier</fullName>
    </submittedName>
</protein>
<dbReference type="Pfam" id="PF00153">
    <property type="entry name" value="Mito_carr"/>
    <property type="match status" value="6"/>
</dbReference>
<keyword evidence="7" id="KW-0999">Mitochondrion inner membrane</keyword>
<keyword evidence="10" id="KW-0496">Mitochondrion</keyword>
<dbReference type="KEGG" id="ota:OT_ostta08g02780"/>
<feature type="repeat" description="Solcar" evidence="12">
    <location>
        <begin position="20"/>
        <end position="108"/>
    </location>
</feature>
<dbReference type="InParanoid" id="Q013B8"/>
<evidence type="ECO:0000256" key="6">
    <source>
        <dbReference type="ARBA" id="ARBA00022737"/>
    </source>
</evidence>
<proteinExistence type="inferred from homology"/>
<feature type="repeat" description="Solcar" evidence="12">
    <location>
        <begin position="247"/>
        <end position="338"/>
    </location>
</feature>
<dbReference type="GO" id="GO:0046872">
    <property type="term" value="F:metal ion binding"/>
    <property type="evidence" value="ECO:0007669"/>
    <property type="project" value="UniProtKB-KW"/>
</dbReference>
<name>Q013B8_OSTTA</name>
<keyword evidence="11 12" id="KW-0472">Membrane</keyword>